<proteinExistence type="predicted"/>
<feature type="compositionally biased region" description="Polar residues" evidence="1">
    <location>
        <begin position="968"/>
        <end position="993"/>
    </location>
</feature>
<feature type="compositionally biased region" description="Basic residues" evidence="1">
    <location>
        <begin position="1038"/>
        <end position="1050"/>
    </location>
</feature>
<accession>A0A9P5S6B4</accession>
<feature type="region of interest" description="Disordered" evidence="1">
    <location>
        <begin position="1133"/>
        <end position="1220"/>
    </location>
</feature>
<dbReference type="OrthoDB" id="2440850at2759"/>
<keyword evidence="3" id="KW-1185">Reference proteome</keyword>
<feature type="compositionally biased region" description="Polar residues" evidence="1">
    <location>
        <begin position="372"/>
        <end position="409"/>
    </location>
</feature>
<feature type="compositionally biased region" description="Basic and acidic residues" evidence="1">
    <location>
        <begin position="1133"/>
        <end position="1145"/>
    </location>
</feature>
<sequence length="1220" mass="137435">MSRTTEQKPTPGGHEHQHSQSHEVLNTNNTKTTNDTTASIHTHIVACSLIQTMSTDDINSALSKVNPQKAAFLVEAWLVHQAIPDVSTLKFIAAIIDLDFEIVRYWFYCRSNRDGIKRAFAQSAAGGSTAGIVLPLLEEYYLLDRFSDDIGWDYQGFDRESQEHEQEPASNSPTKAPQQKRRQQSPPQQQQEQKKSSITALPSDLMKTLNLDNPKQSTSGAETGQSKTTRRRYRGMESSGEDEYNDEHADDTEESDTLGTRPRTYIRAPGGPLKTSGPFKAAVQGSNDKPVRKRGRPLGSFKKKPKLQPTSTAIQPAPAPITQTESQQLSPASLSTFSQSQSTEPPQTNSKRRYLTPVILLPAPSSRRVPSAGSTTNTISLDTTSNVVPSDENSLTAQEIGSSDTSSIRLTEKAASPSSVPTPGLVGDPVAGAESRKKFLELHQSAEAQKRRERNRARSTALPRTRSSKGSNVAPIRAKSASRKRKVIHTSDNNDGDRDDDEDEDAKDGDDSRFTAQDLASSLKNAVDVRKLERVEGPTLGSPPPFFKEYGALVAKRREKQPVQEQPSESTTTNLEIAQSLTPGTVSQQYQSPTAITMAPIDRIMQHSLPLKTTTPTLPAQAHFGEPNLHHHPHNHLPSYFGQNPESRYDSRGSFTVYASGIADYADQQAIELEKIASRRRDMDRRKEEAERHREYDDEQRYKEHRGIGGYRTDRGRSEDEDYSNRSRDRSPGRRRRSDSRGSSRKRDQSAPESRGRSLRPRPLKLRPQTIHAGTIASKSLSHRKVDLQSIVIHADEIPPPQLHTQHQFSRDGSRSPYSPEPIAPALFASTSFLPHKALSHVTSTPHQPQHAQSGRHYPLNDRRHSSRTADTGTYWNTHHLQRVPQGIKPVHDSSINMIKLPTASASFFPSGDGNVISSCNNNKSVDVHEQPRQPSPKGFYNPQPINMEPVHTSRLLPPPSSPSRPSNQHPLFSTIVTPHPNFNSCNQPQNDVIQHDDSRTTRPERHTRTSSGRSIRQFRDDDDGGGNRLTYPSSPSKRSRSQHSNSRRHHTEEHLGSNGNPEHHDRGHRDLNRESDRHSHHGHHDNYSYHRSDHDERSLNGYQRQSHHRSGSHDHHYGYDFEEYEVDTFRRSDDNTRRARDKSLRARSSRRPTSASTNQLSYDHGRGHSRRRVDNRRDRRDHGGSSAHMSSMRDDKHEEFEVEHTMSEWEKRREQERQE</sequence>
<feature type="region of interest" description="Disordered" evidence="1">
    <location>
        <begin position="680"/>
        <end position="778"/>
    </location>
</feature>
<feature type="region of interest" description="Disordered" evidence="1">
    <location>
        <begin position="797"/>
        <end position="818"/>
    </location>
</feature>
<feature type="region of interest" description="Disordered" evidence="1">
    <location>
        <begin position="159"/>
        <end position="515"/>
    </location>
</feature>
<feature type="compositionally biased region" description="Basic and acidic residues" evidence="1">
    <location>
        <begin position="739"/>
        <end position="756"/>
    </location>
</feature>
<feature type="compositionally biased region" description="Acidic residues" evidence="1">
    <location>
        <begin position="497"/>
        <end position="508"/>
    </location>
</feature>
<feature type="compositionally biased region" description="Polar residues" evidence="1">
    <location>
        <begin position="321"/>
        <end position="349"/>
    </location>
</feature>
<comment type="caution">
    <text evidence="2">The sequence shown here is derived from an EMBL/GenBank/DDBJ whole genome shotgun (WGS) entry which is preliminary data.</text>
</comment>
<reference evidence="2" key="1">
    <citation type="journal article" date="2020" name="Fungal Divers.">
        <title>Resolving the Mortierellaceae phylogeny through synthesis of multi-gene phylogenetics and phylogenomics.</title>
        <authorList>
            <person name="Vandepol N."/>
            <person name="Liber J."/>
            <person name="Desiro A."/>
            <person name="Na H."/>
            <person name="Kennedy M."/>
            <person name="Barry K."/>
            <person name="Grigoriev I.V."/>
            <person name="Miller A.N."/>
            <person name="O'Donnell K."/>
            <person name="Stajich J.E."/>
            <person name="Bonito G."/>
        </authorList>
    </citation>
    <scope>NUCLEOTIDE SEQUENCE</scope>
    <source>
        <strain evidence="2">NRRL 6426</strain>
    </source>
</reference>
<feature type="region of interest" description="Disordered" evidence="1">
    <location>
        <begin position="1"/>
        <end position="22"/>
    </location>
</feature>
<feature type="compositionally biased region" description="Polar residues" evidence="1">
    <location>
        <begin position="210"/>
        <end position="227"/>
    </location>
</feature>
<dbReference type="EMBL" id="JAAAUQ010000040">
    <property type="protein sequence ID" value="KAF9156028.1"/>
    <property type="molecule type" value="Genomic_DNA"/>
</dbReference>
<evidence type="ECO:0000313" key="2">
    <source>
        <dbReference type="EMBL" id="KAF9156028.1"/>
    </source>
</evidence>
<evidence type="ECO:0008006" key="4">
    <source>
        <dbReference type="Google" id="ProtNLM"/>
    </source>
</evidence>
<feature type="compositionally biased region" description="Basic and acidic residues" evidence="1">
    <location>
        <begin position="994"/>
        <end position="1008"/>
    </location>
</feature>
<feature type="region of interest" description="Disordered" evidence="1">
    <location>
        <begin position="623"/>
        <end position="645"/>
    </location>
</feature>
<feature type="compositionally biased region" description="Basic residues" evidence="1">
    <location>
        <begin position="291"/>
        <end position="306"/>
    </location>
</feature>
<feature type="compositionally biased region" description="Polar residues" evidence="1">
    <location>
        <begin position="841"/>
        <end position="853"/>
    </location>
</feature>
<evidence type="ECO:0000256" key="1">
    <source>
        <dbReference type="SAM" id="MobiDB-lite"/>
    </source>
</evidence>
<dbReference type="AlphaFoldDB" id="A0A9P5S6B4"/>
<organism evidence="2 3">
    <name type="scientific">Linnemannia schmuckeri</name>
    <dbReference type="NCBI Taxonomy" id="64567"/>
    <lineage>
        <taxon>Eukaryota</taxon>
        <taxon>Fungi</taxon>
        <taxon>Fungi incertae sedis</taxon>
        <taxon>Mucoromycota</taxon>
        <taxon>Mortierellomycotina</taxon>
        <taxon>Mortierellomycetes</taxon>
        <taxon>Mortierellales</taxon>
        <taxon>Mortierellaceae</taxon>
        <taxon>Linnemannia</taxon>
    </lineage>
</organism>
<feature type="compositionally biased region" description="Acidic residues" evidence="1">
    <location>
        <begin position="239"/>
        <end position="256"/>
    </location>
</feature>
<feature type="region of interest" description="Disordered" evidence="1">
    <location>
        <begin position="920"/>
        <end position="1117"/>
    </location>
</feature>
<protein>
    <recommendedName>
        <fullName evidence="4">Homeobox domain-containing protein</fullName>
    </recommendedName>
</protein>
<feature type="compositionally biased region" description="Basic and acidic residues" evidence="1">
    <location>
        <begin position="1051"/>
        <end position="1078"/>
    </location>
</feature>
<feature type="region of interest" description="Disordered" evidence="1">
    <location>
        <begin position="840"/>
        <end position="872"/>
    </location>
</feature>
<name>A0A9P5S6B4_9FUNG</name>
<feature type="compositionally biased region" description="Basic and acidic residues" evidence="1">
    <location>
        <begin position="1085"/>
        <end position="1099"/>
    </location>
</feature>
<feature type="compositionally biased region" description="Basic and acidic residues" evidence="1">
    <location>
        <begin position="1192"/>
        <end position="1220"/>
    </location>
</feature>
<dbReference type="Proteomes" id="UP000748756">
    <property type="component" value="Unassembled WGS sequence"/>
</dbReference>
<feature type="compositionally biased region" description="Basic and acidic residues" evidence="1">
    <location>
        <begin position="680"/>
        <end position="732"/>
    </location>
</feature>
<gene>
    <name evidence="2" type="ORF">BG015_007594</name>
</gene>
<evidence type="ECO:0000313" key="3">
    <source>
        <dbReference type="Proteomes" id="UP000748756"/>
    </source>
</evidence>